<evidence type="ECO:0000256" key="5">
    <source>
        <dbReference type="ARBA" id="ARBA00023136"/>
    </source>
</evidence>
<feature type="transmembrane region" description="Helical" evidence="7">
    <location>
        <begin position="334"/>
        <end position="352"/>
    </location>
</feature>
<evidence type="ECO:0000256" key="1">
    <source>
        <dbReference type="ARBA" id="ARBA00004141"/>
    </source>
</evidence>
<evidence type="ECO:0008006" key="9">
    <source>
        <dbReference type="Google" id="ProtNLM"/>
    </source>
</evidence>
<dbReference type="PANTHER" id="PTHR22926:SF5">
    <property type="entry name" value="PHOSPHO-N-ACETYLMURAMOYL-PENTAPEPTIDE-TRANSFERASE HOMOLOG"/>
    <property type="match status" value="1"/>
</dbReference>
<evidence type="ECO:0000313" key="8">
    <source>
        <dbReference type="EMBL" id="CAD1822258.1"/>
    </source>
</evidence>
<evidence type="ECO:0000256" key="3">
    <source>
        <dbReference type="ARBA" id="ARBA00022692"/>
    </source>
</evidence>
<dbReference type="EMBL" id="LR862142">
    <property type="protein sequence ID" value="CAD1822258.1"/>
    <property type="molecule type" value="Genomic_DNA"/>
</dbReference>
<feature type="compositionally biased region" description="Basic and acidic residues" evidence="6">
    <location>
        <begin position="101"/>
        <end position="120"/>
    </location>
</feature>
<comment type="subcellular location">
    <subcellularLocation>
        <location evidence="1">Membrane</location>
        <topology evidence="1">Multi-pass membrane protein</topology>
    </subcellularLocation>
</comment>
<feature type="region of interest" description="Disordered" evidence="6">
    <location>
        <begin position="1"/>
        <end position="31"/>
    </location>
</feature>
<dbReference type="GO" id="GO:0044038">
    <property type="term" value="P:cell wall macromolecule biosynthetic process"/>
    <property type="evidence" value="ECO:0007669"/>
    <property type="project" value="TreeGrafter"/>
</dbReference>
<feature type="transmembrane region" description="Helical" evidence="7">
    <location>
        <begin position="225"/>
        <end position="243"/>
    </location>
</feature>
<feature type="transmembrane region" description="Helical" evidence="7">
    <location>
        <begin position="435"/>
        <end position="455"/>
    </location>
</feature>
<dbReference type="GO" id="GO:0005886">
    <property type="term" value="C:plasma membrane"/>
    <property type="evidence" value="ECO:0007669"/>
    <property type="project" value="TreeGrafter"/>
</dbReference>
<keyword evidence="3 7" id="KW-0812">Transmembrane</keyword>
<feature type="transmembrane region" description="Helical" evidence="7">
    <location>
        <begin position="475"/>
        <end position="495"/>
    </location>
</feature>
<feature type="transmembrane region" description="Helical" evidence="7">
    <location>
        <begin position="263"/>
        <end position="285"/>
    </location>
</feature>
<reference evidence="8" key="1">
    <citation type="submission" date="2020-07" db="EMBL/GenBank/DDBJ databases">
        <authorList>
            <person name="Lin J."/>
        </authorList>
    </citation>
    <scope>NUCLEOTIDE SEQUENCE</scope>
</reference>
<accession>A0A6V7NUZ3</accession>
<evidence type="ECO:0000256" key="6">
    <source>
        <dbReference type="SAM" id="MobiDB-lite"/>
    </source>
</evidence>
<feature type="transmembrane region" description="Helical" evidence="7">
    <location>
        <begin position="526"/>
        <end position="547"/>
    </location>
</feature>
<dbReference type="PROSITE" id="PS01347">
    <property type="entry name" value="MRAY_1"/>
    <property type="match status" value="1"/>
</dbReference>
<sequence>MPASSQRRSHSRAGGDGRARWATRSPAGSPDSDCAVMHAGQFSWACFCVVHLRPRQHALQLLPAHVSPERLGSATAARLRRPARRPQAALALGAVPRRVRERKEDGDEDEGRRMRMGKEEEGEKEKKIVRHWRRFYTPIRAMDEDSVDFSSFFEEGDEVGGLNDYYVMSSSEEEDSDGVILNPIGDVELPASKSHLEAPDGAFTVVAHRFANIQRGHKRNRTQQGVMNTICLIAFLMMILLFVDGYSWRIIRLPLQPFYLTHPFSISAILSAFAGCLFIPIADFFKIHRIRNKERHIARSFKRSIPTMGGLFFIPIGIIVARSAAGFSSTEVNGAAAITLAFAAIGLLHDVSTFIRNKSYGLPGWIRFLMQIAAGTCFSSWLHSANISTPYSMKWLVPLPPPYGLLCMEKSYPVLTVVCFVAMGTGVNLTDGLDGLAGGVAAVAFIGMAVAALPISPELAIFGASMSGASVGFLLHNSFFILELFSVILQVPFMISMKQLTGRSRIILRIAPLHYHLKLWGLKEPYIVASAYIVSGVLALFAGYVGLISA</sequence>
<keyword evidence="4 7" id="KW-1133">Transmembrane helix</keyword>
<dbReference type="AlphaFoldDB" id="A0A6V7NUZ3"/>
<dbReference type="InterPro" id="IPR000715">
    <property type="entry name" value="Glycosyl_transferase_4"/>
</dbReference>
<evidence type="ECO:0000256" key="7">
    <source>
        <dbReference type="SAM" id="Phobius"/>
    </source>
</evidence>
<dbReference type="GO" id="GO:0016780">
    <property type="term" value="F:phosphotransferase activity, for other substituted phosphate groups"/>
    <property type="evidence" value="ECO:0007669"/>
    <property type="project" value="InterPro"/>
</dbReference>
<evidence type="ECO:0000256" key="4">
    <source>
        <dbReference type="ARBA" id="ARBA00022989"/>
    </source>
</evidence>
<keyword evidence="5 7" id="KW-0472">Membrane</keyword>
<dbReference type="GO" id="GO:0071555">
    <property type="term" value="P:cell wall organization"/>
    <property type="evidence" value="ECO:0007669"/>
    <property type="project" value="TreeGrafter"/>
</dbReference>
<evidence type="ECO:0000256" key="2">
    <source>
        <dbReference type="ARBA" id="ARBA00022679"/>
    </source>
</evidence>
<keyword evidence="2" id="KW-0808">Transferase</keyword>
<name>A0A6V7NUZ3_ANACO</name>
<feature type="region of interest" description="Disordered" evidence="6">
    <location>
        <begin position="76"/>
        <end position="120"/>
    </location>
</feature>
<organism evidence="8">
    <name type="scientific">Ananas comosus var. bracteatus</name>
    <name type="common">red pineapple</name>
    <dbReference type="NCBI Taxonomy" id="296719"/>
    <lineage>
        <taxon>Eukaryota</taxon>
        <taxon>Viridiplantae</taxon>
        <taxon>Streptophyta</taxon>
        <taxon>Embryophyta</taxon>
        <taxon>Tracheophyta</taxon>
        <taxon>Spermatophyta</taxon>
        <taxon>Magnoliopsida</taxon>
        <taxon>Liliopsida</taxon>
        <taxon>Poales</taxon>
        <taxon>Bromeliaceae</taxon>
        <taxon>Bromelioideae</taxon>
        <taxon>Ananas</taxon>
    </lineage>
</organism>
<protein>
    <recommendedName>
        <fullName evidence="9">Phospho-N-acetylmuramoyl-pentapeptide-transferase</fullName>
    </recommendedName>
</protein>
<feature type="transmembrane region" description="Helical" evidence="7">
    <location>
        <begin position="403"/>
        <end position="423"/>
    </location>
</feature>
<dbReference type="Pfam" id="PF00953">
    <property type="entry name" value="Glycos_transf_4"/>
    <property type="match status" value="1"/>
</dbReference>
<gene>
    <name evidence="8" type="ORF">CB5_LOCUS5469</name>
</gene>
<dbReference type="InterPro" id="IPR018480">
    <property type="entry name" value="PNAcMuramoyl-5peptid_Trfase_CS"/>
</dbReference>
<feature type="compositionally biased region" description="Low complexity" evidence="6">
    <location>
        <begin position="85"/>
        <end position="94"/>
    </location>
</feature>
<proteinExistence type="predicted"/>
<feature type="transmembrane region" description="Helical" evidence="7">
    <location>
        <begin position="305"/>
        <end position="328"/>
    </location>
</feature>
<feature type="transmembrane region" description="Helical" evidence="7">
    <location>
        <begin position="364"/>
        <end position="383"/>
    </location>
</feature>
<dbReference type="PANTHER" id="PTHR22926">
    <property type="entry name" value="PHOSPHO-N-ACETYLMURAMOYL-PENTAPEPTIDE-TRANSFERASE"/>
    <property type="match status" value="1"/>
</dbReference>